<comment type="caution">
    <text evidence="2">The sequence shown here is derived from an EMBL/GenBank/DDBJ whole genome shotgun (WGS) entry which is preliminary data.</text>
</comment>
<organism evidence="2 3">
    <name type="scientific">Lacticaseibacillus jixianensis</name>
    <dbReference type="NCBI Taxonomy" id="2486012"/>
    <lineage>
        <taxon>Bacteria</taxon>
        <taxon>Bacillati</taxon>
        <taxon>Bacillota</taxon>
        <taxon>Bacilli</taxon>
        <taxon>Lactobacillales</taxon>
        <taxon>Lactobacillaceae</taxon>
        <taxon>Lacticaseibacillus</taxon>
    </lineage>
</organism>
<name>A0ABW4B9I9_9LACO</name>
<evidence type="ECO:0000313" key="2">
    <source>
        <dbReference type="EMBL" id="MFD1392950.1"/>
    </source>
</evidence>
<evidence type="ECO:0000313" key="3">
    <source>
        <dbReference type="Proteomes" id="UP001597249"/>
    </source>
</evidence>
<dbReference type="EMBL" id="JBHTMO010000013">
    <property type="protein sequence ID" value="MFD1392950.1"/>
    <property type="molecule type" value="Genomic_DNA"/>
</dbReference>
<sequence>MLMQEYSGLSTTQVNKMHFNLRASAAPLRSVFPVRPIVLLSTSLGLLSDALFDRAWIGLMVAALLIIGAYALHAGFCRWLAAFNHDRTVLVVRDGLIRGTTLAGLVAGDLVKVPAGTLLAADVETDAAAVPSTWLKVILKLTGKQMPAGIALAGSRLQADTQARVIAVGNDRFIAHMAADLFAVKSELPLRALIVLLTTGLISLIGRVKHAMGSAKLAGQVSMKVKHLRPAALRLPRTLKIGAGVLSDAGADKETAFRYNQDPVTSPRPSI</sequence>
<dbReference type="Proteomes" id="UP001597249">
    <property type="component" value="Unassembled WGS sequence"/>
</dbReference>
<keyword evidence="1" id="KW-0812">Transmembrane</keyword>
<evidence type="ECO:0000256" key="1">
    <source>
        <dbReference type="SAM" id="Phobius"/>
    </source>
</evidence>
<gene>
    <name evidence="2" type="ORF">ACFQ3L_05000</name>
</gene>
<keyword evidence="1" id="KW-0472">Membrane</keyword>
<keyword evidence="1" id="KW-1133">Transmembrane helix</keyword>
<accession>A0ABW4B9I9</accession>
<feature type="transmembrane region" description="Helical" evidence="1">
    <location>
        <begin position="59"/>
        <end position="81"/>
    </location>
</feature>
<keyword evidence="3" id="KW-1185">Reference proteome</keyword>
<dbReference type="RefSeq" id="WP_125584925.1">
    <property type="nucleotide sequence ID" value="NZ_JBHTMO010000013.1"/>
</dbReference>
<protein>
    <submittedName>
        <fullName evidence="2">Uncharacterized protein</fullName>
    </submittedName>
</protein>
<reference evidence="3" key="1">
    <citation type="journal article" date="2019" name="Int. J. Syst. Evol. Microbiol.">
        <title>The Global Catalogue of Microorganisms (GCM) 10K type strain sequencing project: providing services to taxonomists for standard genome sequencing and annotation.</title>
        <authorList>
            <consortium name="The Broad Institute Genomics Platform"/>
            <consortium name="The Broad Institute Genome Sequencing Center for Infectious Disease"/>
            <person name="Wu L."/>
            <person name="Ma J."/>
        </authorList>
    </citation>
    <scope>NUCLEOTIDE SEQUENCE [LARGE SCALE GENOMIC DNA]</scope>
    <source>
        <strain evidence="3">CCM 8911</strain>
    </source>
</reference>
<proteinExistence type="predicted"/>